<protein>
    <submittedName>
        <fullName evidence="1">Uncharacterized protein</fullName>
    </submittedName>
</protein>
<dbReference type="Proteomes" id="UP000821845">
    <property type="component" value="Chromosome 9"/>
</dbReference>
<organism evidence="1 2">
    <name type="scientific">Hyalomma asiaticum</name>
    <name type="common">Tick</name>
    <dbReference type="NCBI Taxonomy" id="266040"/>
    <lineage>
        <taxon>Eukaryota</taxon>
        <taxon>Metazoa</taxon>
        <taxon>Ecdysozoa</taxon>
        <taxon>Arthropoda</taxon>
        <taxon>Chelicerata</taxon>
        <taxon>Arachnida</taxon>
        <taxon>Acari</taxon>
        <taxon>Parasitiformes</taxon>
        <taxon>Ixodida</taxon>
        <taxon>Ixodoidea</taxon>
        <taxon>Ixodidae</taxon>
        <taxon>Hyalomminae</taxon>
        <taxon>Hyalomma</taxon>
    </lineage>
</organism>
<comment type="caution">
    <text evidence="1">The sequence shown here is derived from an EMBL/GenBank/DDBJ whole genome shotgun (WGS) entry which is preliminary data.</text>
</comment>
<dbReference type="EMBL" id="CM023489">
    <property type="protein sequence ID" value="KAH6922153.1"/>
    <property type="molecule type" value="Genomic_DNA"/>
</dbReference>
<name>A0ACB7RI30_HYAAI</name>
<evidence type="ECO:0000313" key="1">
    <source>
        <dbReference type="EMBL" id="KAH6922153.1"/>
    </source>
</evidence>
<reference evidence="1" key="1">
    <citation type="submission" date="2020-05" db="EMBL/GenBank/DDBJ databases">
        <title>Large-scale comparative analyses of tick genomes elucidate their genetic diversity and vector capacities.</title>
        <authorList>
            <person name="Jia N."/>
            <person name="Wang J."/>
            <person name="Shi W."/>
            <person name="Du L."/>
            <person name="Sun Y."/>
            <person name="Zhan W."/>
            <person name="Jiang J."/>
            <person name="Wang Q."/>
            <person name="Zhang B."/>
            <person name="Ji P."/>
            <person name="Sakyi L.B."/>
            <person name="Cui X."/>
            <person name="Yuan T."/>
            <person name="Jiang B."/>
            <person name="Yang W."/>
            <person name="Lam T.T.-Y."/>
            <person name="Chang Q."/>
            <person name="Ding S."/>
            <person name="Wang X."/>
            <person name="Zhu J."/>
            <person name="Ruan X."/>
            <person name="Zhao L."/>
            <person name="Wei J."/>
            <person name="Que T."/>
            <person name="Du C."/>
            <person name="Cheng J."/>
            <person name="Dai P."/>
            <person name="Han X."/>
            <person name="Huang E."/>
            <person name="Gao Y."/>
            <person name="Liu J."/>
            <person name="Shao H."/>
            <person name="Ye R."/>
            <person name="Li L."/>
            <person name="Wei W."/>
            <person name="Wang X."/>
            <person name="Wang C."/>
            <person name="Yang T."/>
            <person name="Huo Q."/>
            <person name="Li W."/>
            <person name="Guo W."/>
            <person name="Chen H."/>
            <person name="Zhou L."/>
            <person name="Ni X."/>
            <person name="Tian J."/>
            <person name="Zhou Y."/>
            <person name="Sheng Y."/>
            <person name="Liu T."/>
            <person name="Pan Y."/>
            <person name="Xia L."/>
            <person name="Li J."/>
            <person name="Zhao F."/>
            <person name="Cao W."/>
        </authorList>
    </citation>
    <scope>NUCLEOTIDE SEQUENCE</scope>
    <source>
        <strain evidence="1">Hyas-2018</strain>
    </source>
</reference>
<sequence length="161" mass="17135">MARYFADATPNSIVAYFLFGNCPRSRKTRATVEKAPQNQSPGTANGFGLNVIYSQESRGGLCVGCAVGSIRGRRRELAHSRIGNRIAFGVPPPGILCPFKGIPEVVPQALSPAVLAMLTPVRRCIAFRSGRGDEIAAGEASQPLCVFASLRAAWSFGRLLG</sequence>
<accession>A0ACB7RI30</accession>
<gene>
    <name evidence="1" type="ORF">HPB50_009902</name>
</gene>
<proteinExistence type="predicted"/>
<evidence type="ECO:0000313" key="2">
    <source>
        <dbReference type="Proteomes" id="UP000821845"/>
    </source>
</evidence>
<keyword evidence="2" id="KW-1185">Reference proteome</keyword>